<evidence type="ECO:0008006" key="3">
    <source>
        <dbReference type="Google" id="ProtNLM"/>
    </source>
</evidence>
<accession>A0A644WA14</accession>
<name>A0A644WA14_9ZZZZ</name>
<gene>
    <name evidence="2" type="ORF">SDC9_46545</name>
</gene>
<comment type="caution">
    <text evidence="2">The sequence shown here is derived from an EMBL/GenBank/DDBJ whole genome shotgun (WGS) entry which is preliminary data.</text>
</comment>
<dbReference type="AlphaFoldDB" id="A0A644WA14"/>
<dbReference type="InterPro" id="IPR007354">
    <property type="entry name" value="CruF-like"/>
</dbReference>
<feature type="transmembrane region" description="Helical" evidence="1">
    <location>
        <begin position="63"/>
        <end position="84"/>
    </location>
</feature>
<proteinExistence type="predicted"/>
<organism evidence="2">
    <name type="scientific">bioreactor metagenome</name>
    <dbReference type="NCBI Taxonomy" id="1076179"/>
    <lineage>
        <taxon>unclassified sequences</taxon>
        <taxon>metagenomes</taxon>
        <taxon>ecological metagenomes</taxon>
    </lineage>
</organism>
<dbReference type="EMBL" id="VSSQ01000722">
    <property type="protein sequence ID" value="MPM00321.1"/>
    <property type="molecule type" value="Genomic_DNA"/>
</dbReference>
<evidence type="ECO:0000313" key="2">
    <source>
        <dbReference type="EMBL" id="MPM00321.1"/>
    </source>
</evidence>
<dbReference type="PANTHER" id="PTHR39419">
    <property type="entry name" value="SLL0814 PROTEIN"/>
    <property type="match status" value="1"/>
</dbReference>
<protein>
    <recommendedName>
        <fullName evidence="3">Carotenoid biosynthesis protein</fullName>
    </recommendedName>
</protein>
<dbReference type="PANTHER" id="PTHR39419:SF1">
    <property type="entry name" value="SLL0814 PROTEIN"/>
    <property type="match status" value="1"/>
</dbReference>
<evidence type="ECO:0000256" key="1">
    <source>
        <dbReference type="SAM" id="Phobius"/>
    </source>
</evidence>
<feature type="transmembrane region" description="Helical" evidence="1">
    <location>
        <begin position="173"/>
        <end position="193"/>
    </location>
</feature>
<feature type="transmembrane region" description="Helical" evidence="1">
    <location>
        <begin position="21"/>
        <end position="43"/>
    </location>
</feature>
<dbReference type="Pfam" id="PF04240">
    <property type="entry name" value="Caroten_synth"/>
    <property type="match status" value="1"/>
</dbReference>
<feature type="transmembrane region" description="Helical" evidence="1">
    <location>
        <begin position="132"/>
        <end position="152"/>
    </location>
</feature>
<keyword evidence="1" id="KW-0472">Membrane</keyword>
<keyword evidence="1" id="KW-0812">Transmembrane</keyword>
<reference evidence="2" key="1">
    <citation type="submission" date="2019-08" db="EMBL/GenBank/DDBJ databases">
        <authorList>
            <person name="Kucharzyk K."/>
            <person name="Murdoch R.W."/>
            <person name="Higgins S."/>
            <person name="Loffler F."/>
        </authorList>
    </citation>
    <scope>NUCLEOTIDE SEQUENCE</scope>
</reference>
<sequence length="218" mass="24915">MKSNKLITILKDPQEIRRFLVWFYIIGIAGMVIPATSALFMKLTPLALLMNFGLLLTHHETKFSVITILIFSLILLSGFFIEIIGVQTGIIFGEYVYGKGLGWKLWDTPLIIGLNWLLLVYTTATITQKIKIHNIIRIALGAGMMLVYDLIMEQVAPRMDMWSWKNGIIPIENYIAWFVIASLFHALIQFSGIKIKNKLSETVLIAQFVFFVILFILF</sequence>
<feature type="transmembrane region" description="Helical" evidence="1">
    <location>
        <begin position="199"/>
        <end position="217"/>
    </location>
</feature>
<keyword evidence="1" id="KW-1133">Transmembrane helix</keyword>